<feature type="non-terminal residue" evidence="1">
    <location>
        <position position="1"/>
    </location>
</feature>
<gene>
    <name evidence="1" type="ORF">METZ01_LOCUS159514</name>
</gene>
<proteinExistence type="predicted"/>
<evidence type="ECO:0000313" key="1">
    <source>
        <dbReference type="EMBL" id="SVB06660.1"/>
    </source>
</evidence>
<dbReference type="AlphaFoldDB" id="A0A382AYM5"/>
<sequence>PIASPIEYYADGLDLYMLPDPGTPKLKAMQRDPHMSLSVNLDYFGWHSARGLQYFAKAEIIEPHAPGWDHGMDVFHWKLWMEDIGMDASKPFERQLAKIVPYKILLTDTWLWKNGYSAKQVWERDA</sequence>
<organism evidence="1">
    <name type="scientific">marine metagenome</name>
    <dbReference type="NCBI Taxonomy" id="408172"/>
    <lineage>
        <taxon>unclassified sequences</taxon>
        <taxon>metagenomes</taxon>
        <taxon>ecological metagenomes</taxon>
    </lineage>
</organism>
<dbReference type="SUPFAM" id="SSF50475">
    <property type="entry name" value="FMN-binding split barrel"/>
    <property type="match status" value="1"/>
</dbReference>
<reference evidence="1" key="1">
    <citation type="submission" date="2018-05" db="EMBL/GenBank/DDBJ databases">
        <authorList>
            <person name="Lanie J.A."/>
            <person name="Ng W.-L."/>
            <person name="Kazmierczak K.M."/>
            <person name="Andrzejewski T.M."/>
            <person name="Davidsen T.M."/>
            <person name="Wayne K.J."/>
            <person name="Tettelin H."/>
            <person name="Glass J.I."/>
            <person name="Rusch D."/>
            <person name="Podicherti R."/>
            <person name="Tsui H.-C.T."/>
            <person name="Winkler M.E."/>
        </authorList>
    </citation>
    <scope>NUCLEOTIDE SEQUENCE</scope>
</reference>
<evidence type="ECO:0008006" key="2">
    <source>
        <dbReference type="Google" id="ProtNLM"/>
    </source>
</evidence>
<accession>A0A382AYM5</accession>
<name>A0A382AYM5_9ZZZZ</name>
<dbReference type="InterPro" id="IPR012349">
    <property type="entry name" value="Split_barrel_FMN-bd"/>
</dbReference>
<dbReference type="EMBL" id="UINC01027427">
    <property type="protein sequence ID" value="SVB06660.1"/>
    <property type="molecule type" value="Genomic_DNA"/>
</dbReference>
<protein>
    <recommendedName>
        <fullName evidence="2">Pyridoxamine 5'-phosphate oxidase putative domain-containing protein</fullName>
    </recommendedName>
</protein>
<dbReference type="Gene3D" id="2.30.110.10">
    <property type="entry name" value="Electron Transport, Fmn-binding Protein, Chain A"/>
    <property type="match status" value="1"/>
</dbReference>